<dbReference type="EMBL" id="JASCIR010000004">
    <property type="protein sequence ID" value="MDI3386082.1"/>
    <property type="molecule type" value="Genomic_DNA"/>
</dbReference>
<comment type="caution">
    <text evidence="3">The sequence shown here is derived from an EMBL/GenBank/DDBJ whole genome shotgun (WGS) entry which is preliminary data.</text>
</comment>
<dbReference type="Proteomes" id="UP001224661">
    <property type="component" value="Unassembled WGS sequence"/>
</dbReference>
<gene>
    <name evidence="3" type="ORF">QIS99_07595</name>
</gene>
<organism evidence="3 4">
    <name type="scientific">Streptomyces solicavernae</name>
    <dbReference type="NCBI Taxonomy" id="3043614"/>
    <lineage>
        <taxon>Bacteria</taxon>
        <taxon>Bacillati</taxon>
        <taxon>Actinomycetota</taxon>
        <taxon>Actinomycetes</taxon>
        <taxon>Kitasatosporales</taxon>
        <taxon>Streptomycetaceae</taxon>
        <taxon>Streptomyces</taxon>
    </lineage>
</organism>
<keyword evidence="2" id="KW-0812">Transmembrane</keyword>
<feature type="region of interest" description="Disordered" evidence="1">
    <location>
        <begin position="102"/>
        <end position="129"/>
    </location>
</feature>
<feature type="region of interest" description="Disordered" evidence="1">
    <location>
        <begin position="173"/>
        <end position="207"/>
    </location>
</feature>
<keyword evidence="2" id="KW-0472">Membrane</keyword>
<protein>
    <submittedName>
        <fullName evidence="3">Uncharacterized protein</fullName>
    </submittedName>
</protein>
<evidence type="ECO:0000256" key="1">
    <source>
        <dbReference type="SAM" id="MobiDB-lite"/>
    </source>
</evidence>
<keyword evidence="4" id="KW-1185">Reference proteome</keyword>
<evidence type="ECO:0000313" key="3">
    <source>
        <dbReference type="EMBL" id="MDI3386082.1"/>
    </source>
</evidence>
<feature type="transmembrane region" description="Helical" evidence="2">
    <location>
        <begin position="38"/>
        <end position="56"/>
    </location>
</feature>
<keyword evidence="2" id="KW-1133">Transmembrane helix</keyword>
<evidence type="ECO:0000313" key="4">
    <source>
        <dbReference type="Proteomes" id="UP001224661"/>
    </source>
</evidence>
<feature type="compositionally biased region" description="Basic and acidic residues" evidence="1">
    <location>
        <begin position="118"/>
        <end position="127"/>
    </location>
</feature>
<dbReference type="RefSeq" id="WP_282511747.1">
    <property type="nucleotide sequence ID" value="NZ_JASCIR010000004.1"/>
</dbReference>
<reference evidence="3 4" key="1">
    <citation type="submission" date="2023-05" db="EMBL/GenBank/DDBJ databases">
        <title>Draft genome sequence of Streptomyces sp. B-S-A8 isolated from a cave soil in Thailand.</title>
        <authorList>
            <person name="Chamroensaksri N."/>
            <person name="Muangham S."/>
        </authorList>
    </citation>
    <scope>NUCLEOTIDE SEQUENCE [LARGE SCALE GENOMIC DNA]</scope>
    <source>
        <strain evidence="3 4">B-S-A8</strain>
    </source>
</reference>
<feature type="compositionally biased region" description="Polar residues" evidence="1">
    <location>
        <begin position="173"/>
        <end position="182"/>
    </location>
</feature>
<sequence length="207" mass="22963">MYAKQGGLEGPFAGPVAWDDPGTPAAWSRSVAGQTAKFVGWWALWVGVLYVTVGVLPEWAAIPAALVLCVIAYNAVMSGDRLGKFRRMRRILKTYPWRRQPGGVQYDPRGRKAQFRLPDPDKPEKSVSPKLSGLFLRPWDRIARKGVDEIVYAGDPRFACVIAEPGPRSLSYVSQPTAYNRRTSPRRKGLSPEARQRARAIGARVAD</sequence>
<proteinExistence type="predicted"/>
<name>A0ABT6RNS3_9ACTN</name>
<accession>A0ABT6RNS3</accession>
<feature type="transmembrane region" description="Helical" evidence="2">
    <location>
        <begin position="62"/>
        <end position="83"/>
    </location>
</feature>
<evidence type="ECO:0000256" key="2">
    <source>
        <dbReference type="SAM" id="Phobius"/>
    </source>
</evidence>